<sequence length="66" mass="7554">MNQDTDLFGVIVKKRLIELKMTQRDLAKKLNMNENYLTDILAGRKSGAKYRNNILSEIGLIEELGD</sequence>
<keyword evidence="3" id="KW-1185">Reference proteome</keyword>
<dbReference type="CDD" id="cd00093">
    <property type="entry name" value="HTH_XRE"/>
    <property type="match status" value="1"/>
</dbReference>
<dbReference type="AlphaFoldDB" id="A0A8I0DMQ1"/>
<dbReference type="InterPro" id="IPR001387">
    <property type="entry name" value="Cro/C1-type_HTH"/>
</dbReference>
<dbReference type="RefSeq" id="WP_186834642.1">
    <property type="nucleotide sequence ID" value="NZ_JACOOQ010000003.1"/>
</dbReference>
<accession>A0A8I0DMQ1</accession>
<name>A0A8I0DMQ1_9CLOT</name>
<dbReference type="PROSITE" id="PS50943">
    <property type="entry name" value="HTH_CROC1"/>
    <property type="match status" value="1"/>
</dbReference>
<dbReference type="Gene3D" id="1.10.260.40">
    <property type="entry name" value="lambda repressor-like DNA-binding domains"/>
    <property type="match status" value="1"/>
</dbReference>
<evidence type="ECO:0000313" key="3">
    <source>
        <dbReference type="Proteomes" id="UP000662088"/>
    </source>
</evidence>
<dbReference type="InterPro" id="IPR010982">
    <property type="entry name" value="Lambda_DNA-bd_dom_sf"/>
</dbReference>
<dbReference type="EMBL" id="JACOOQ010000003">
    <property type="protein sequence ID" value="MBC5639340.1"/>
    <property type="molecule type" value="Genomic_DNA"/>
</dbReference>
<dbReference type="Proteomes" id="UP000662088">
    <property type="component" value="Unassembled WGS sequence"/>
</dbReference>
<protein>
    <submittedName>
        <fullName evidence="2">Helix-turn-helix transcriptional regulator</fullName>
    </submittedName>
</protein>
<organism evidence="2 3">
    <name type="scientific">Clostridium lentum</name>
    <dbReference type="NCBI Taxonomy" id="2763037"/>
    <lineage>
        <taxon>Bacteria</taxon>
        <taxon>Bacillati</taxon>
        <taxon>Bacillota</taxon>
        <taxon>Clostridia</taxon>
        <taxon>Eubacteriales</taxon>
        <taxon>Clostridiaceae</taxon>
        <taxon>Clostridium</taxon>
    </lineage>
</organism>
<proteinExistence type="predicted"/>
<gene>
    <name evidence="2" type="ORF">H8R92_02615</name>
</gene>
<feature type="domain" description="HTH cro/C1-type" evidence="1">
    <location>
        <begin position="12"/>
        <end position="46"/>
    </location>
</feature>
<comment type="caution">
    <text evidence="2">The sequence shown here is derived from an EMBL/GenBank/DDBJ whole genome shotgun (WGS) entry which is preliminary data.</text>
</comment>
<dbReference type="GO" id="GO:0003677">
    <property type="term" value="F:DNA binding"/>
    <property type="evidence" value="ECO:0007669"/>
    <property type="project" value="InterPro"/>
</dbReference>
<evidence type="ECO:0000313" key="2">
    <source>
        <dbReference type="EMBL" id="MBC5639340.1"/>
    </source>
</evidence>
<dbReference type="SUPFAM" id="SSF47413">
    <property type="entry name" value="lambda repressor-like DNA-binding domains"/>
    <property type="match status" value="1"/>
</dbReference>
<evidence type="ECO:0000259" key="1">
    <source>
        <dbReference type="PROSITE" id="PS50943"/>
    </source>
</evidence>
<dbReference type="Pfam" id="PF01381">
    <property type="entry name" value="HTH_3"/>
    <property type="match status" value="1"/>
</dbReference>
<reference evidence="2" key="1">
    <citation type="submission" date="2020-08" db="EMBL/GenBank/DDBJ databases">
        <title>Genome public.</title>
        <authorList>
            <person name="Liu C."/>
            <person name="Sun Q."/>
        </authorList>
    </citation>
    <scope>NUCLEOTIDE SEQUENCE</scope>
    <source>
        <strain evidence="2">NSJ-42</strain>
    </source>
</reference>